<evidence type="ECO:0000313" key="2">
    <source>
        <dbReference type="EMBL" id="TGO39517.1"/>
    </source>
</evidence>
<proteinExistence type="predicted"/>
<dbReference type="EMBL" id="PQXK01000052">
    <property type="protein sequence ID" value="TGO39517.1"/>
    <property type="molecule type" value="Genomic_DNA"/>
</dbReference>
<sequence>MDGQNSDSYDEHGNTQNNYTGFPPVYIPPNNPPSQNSHSNPPFQRPFQPQMLEFFQQRQPFVEGLEIFGQQDSLEHRQLHQPQAFVQQQVPSQYLTPQASSEPHLFSLHPIQSSQLQLMPQSQPLPQLQGSIGLDVMTSFETQSQSSVQSHPQMPTDFFLGSMQHFEMSAMSEVENPQQDIVPNAFGAQVPPHNDASGQDTHRLSKSHLFSTETIENDTKRDLASAFRDCLLSRSYFLFRWNEDLERHVSTLILEALNDVHIAIGQLWPAFSISDIKLKYSSLIDTQIQDSSMAQRTFEYRLENRITQLLQYLGCDLHRICSIREDLMSIYNERVSEIADRIGIQPLLNQICSTGKKVVFLCRARGNNIGNIYRGHFYFSVKTKERNQVHAPLKITIYIYGILQSSDAMDHGDVFEVTGQVSEDGNDRLLRMVMEHMSCKANDMVYIRNVGYRSKSMTPDGILLVDIRAGGARPRAFYSTHELRYVVDSHTTLARILAGELVGDAF</sequence>
<dbReference type="Proteomes" id="UP000297814">
    <property type="component" value="Unassembled WGS sequence"/>
</dbReference>
<feature type="region of interest" description="Disordered" evidence="1">
    <location>
        <begin position="1"/>
        <end position="46"/>
    </location>
</feature>
<accession>A0A4Z1H2A9</accession>
<comment type="caution">
    <text evidence="2">The sequence shown here is derived from an EMBL/GenBank/DDBJ whole genome shotgun (WGS) entry which is preliminary data.</text>
</comment>
<name>A0A4Z1H2A9_9HELO</name>
<evidence type="ECO:0000313" key="3">
    <source>
        <dbReference type="Proteomes" id="UP000297814"/>
    </source>
</evidence>
<dbReference type="AlphaFoldDB" id="A0A4Z1H2A9"/>
<organism evidence="2 3">
    <name type="scientific">Botrytis hyacinthi</name>
    <dbReference type="NCBI Taxonomy" id="278943"/>
    <lineage>
        <taxon>Eukaryota</taxon>
        <taxon>Fungi</taxon>
        <taxon>Dikarya</taxon>
        <taxon>Ascomycota</taxon>
        <taxon>Pezizomycotina</taxon>
        <taxon>Leotiomycetes</taxon>
        <taxon>Helotiales</taxon>
        <taxon>Sclerotiniaceae</taxon>
        <taxon>Botrytis</taxon>
    </lineage>
</organism>
<protein>
    <submittedName>
        <fullName evidence="2">Uncharacterized protein</fullName>
    </submittedName>
</protein>
<keyword evidence="3" id="KW-1185">Reference proteome</keyword>
<feature type="compositionally biased region" description="Low complexity" evidence="1">
    <location>
        <begin position="33"/>
        <end position="42"/>
    </location>
</feature>
<reference evidence="2 3" key="1">
    <citation type="submission" date="2017-12" db="EMBL/GenBank/DDBJ databases">
        <title>Comparative genomics of Botrytis spp.</title>
        <authorList>
            <person name="Valero-Jimenez C.A."/>
            <person name="Tapia P."/>
            <person name="Veloso J."/>
            <person name="Silva-Moreno E."/>
            <person name="Staats M."/>
            <person name="Valdes J.H."/>
            <person name="Van Kan J.A.L."/>
        </authorList>
    </citation>
    <scope>NUCLEOTIDE SEQUENCE [LARGE SCALE GENOMIC DNA]</scope>
    <source>
        <strain evidence="2 3">Bh0001</strain>
    </source>
</reference>
<gene>
    <name evidence="2" type="ORF">BHYA_0052g00160</name>
</gene>
<evidence type="ECO:0000256" key="1">
    <source>
        <dbReference type="SAM" id="MobiDB-lite"/>
    </source>
</evidence>